<dbReference type="PROSITE" id="PS52004">
    <property type="entry name" value="KS3_2"/>
    <property type="match status" value="1"/>
</dbReference>
<dbReference type="CDD" id="cd00834">
    <property type="entry name" value="KAS_I_II"/>
    <property type="match status" value="1"/>
</dbReference>
<evidence type="ECO:0000256" key="6">
    <source>
        <dbReference type="ARBA" id="ARBA00022679"/>
    </source>
</evidence>
<dbReference type="InterPro" id="IPR014031">
    <property type="entry name" value="Ketoacyl_synth_C"/>
</dbReference>
<dbReference type="AlphaFoldDB" id="A0AAQ3LEH4"/>
<evidence type="ECO:0000256" key="13">
    <source>
        <dbReference type="RuleBase" id="RU003694"/>
    </source>
</evidence>
<sequence length="417" mass="44170">MPEVVITGLGFVTSIGNDQKVVLDSLMNLRHGIDYFPDFGEETSPVKVAGTIKDFSAKGCDPEDWTFPDRYSIKRDILRSLPPHGLYAYCATTQAIEDAGLTADEVSGLDTGLFTASAGSAKMLHNHVERMNRSGVMRCSPLGIVNSVVGTLTFNLAAAFSIKGASAGFVSACASSGHALGYAWDEIMLGRQKRMIVVGGEDGNRESILPFAGMRALSQSSDPESASRPFDKDRDGFVGTGGSVVMILEDAEVAKARGAKVYAQMAGWGQASDGYNVAISHPDGDGLANAMRRAAAHAKISLQEIDYINAHAPSTPIGDLSEIRALKQTFGDRSPAISSTKALTGHGLSLASIMEAAFTVLGVNDRFMPGSAHIMSLDPEAKDLHIIKETEDEGPKFAMSNSSGFGGANVSLIFKRN</sequence>
<dbReference type="GO" id="GO:0006633">
    <property type="term" value="P:fatty acid biosynthetic process"/>
    <property type="evidence" value="ECO:0007669"/>
    <property type="project" value="TreeGrafter"/>
</dbReference>
<keyword evidence="5" id="KW-0963">Cytoplasm</keyword>
<evidence type="ECO:0000256" key="9">
    <source>
        <dbReference type="ARBA" id="ARBA00041620"/>
    </source>
</evidence>
<keyword evidence="16" id="KW-1185">Reference proteome</keyword>
<evidence type="ECO:0000256" key="7">
    <source>
        <dbReference type="ARBA" id="ARBA00023315"/>
    </source>
</evidence>
<dbReference type="EMBL" id="CP136920">
    <property type="protein sequence ID" value="WOO42148.1"/>
    <property type="molecule type" value="Genomic_DNA"/>
</dbReference>
<evidence type="ECO:0000256" key="5">
    <source>
        <dbReference type="ARBA" id="ARBA00022490"/>
    </source>
</evidence>
<evidence type="ECO:0000256" key="10">
    <source>
        <dbReference type="ARBA" id="ARBA00042143"/>
    </source>
</evidence>
<feature type="domain" description="Ketosynthase family 3 (KS3)" evidence="14">
    <location>
        <begin position="1"/>
        <end position="416"/>
    </location>
</feature>
<comment type="subcellular location">
    <subcellularLocation>
        <location evidence="1">Cytoplasm</location>
    </subcellularLocation>
</comment>
<dbReference type="PANTHER" id="PTHR11712">
    <property type="entry name" value="POLYKETIDE SYNTHASE-RELATED"/>
    <property type="match status" value="1"/>
</dbReference>
<dbReference type="InterPro" id="IPR000794">
    <property type="entry name" value="Beta-ketoacyl_synthase"/>
</dbReference>
<dbReference type="Pfam" id="PF02801">
    <property type="entry name" value="Ketoacyl-synt_C"/>
    <property type="match status" value="1"/>
</dbReference>
<evidence type="ECO:0000256" key="8">
    <source>
        <dbReference type="ARBA" id="ARBA00039450"/>
    </source>
</evidence>
<accession>A0AAQ3LEH4</accession>
<name>A0AAQ3LEH4_9BACT</name>
<protein>
    <recommendedName>
        <fullName evidence="8">3-oxoacyl-[acyl-carrier-protein] synthase 1</fullName>
        <ecNumber evidence="4">2.3.1.41</ecNumber>
    </recommendedName>
    <alternativeName>
        <fullName evidence="9">3-oxoacyl-[acyl-carrier-protein] synthase I</fullName>
    </alternativeName>
    <alternativeName>
        <fullName evidence="10">Beta-ketoacyl-ACP synthase I</fullName>
    </alternativeName>
</protein>
<comment type="subunit">
    <text evidence="3">Homodimer.</text>
</comment>
<evidence type="ECO:0000256" key="4">
    <source>
        <dbReference type="ARBA" id="ARBA00013191"/>
    </source>
</evidence>
<evidence type="ECO:0000313" key="15">
    <source>
        <dbReference type="EMBL" id="WOO42148.1"/>
    </source>
</evidence>
<evidence type="ECO:0000256" key="11">
    <source>
        <dbReference type="ARBA" id="ARBA00048121"/>
    </source>
</evidence>
<proteinExistence type="inferred from homology"/>
<dbReference type="KEGG" id="puo:RZN69_03540"/>
<comment type="catalytic activity">
    <reaction evidence="12">
        <text>a fatty acyl-[ACP] + malonyl-[ACP] + H(+) = a 3-oxoacyl-[ACP] + holo-[ACP] + CO2</text>
        <dbReference type="Rhea" id="RHEA:22836"/>
        <dbReference type="Rhea" id="RHEA-COMP:9623"/>
        <dbReference type="Rhea" id="RHEA-COMP:9685"/>
        <dbReference type="Rhea" id="RHEA-COMP:9916"/>
        <dbReference type="Rhea" id="RHEA-COMP:14125"/>
        <dbReference type="ChEBI" id="CHEBI:15378"/>
        <dbReference type="ChEBI" id="CHEBI:16526"/>
        <dbReference type="ChEBI" id="CHEBI:64479"/>
        <dbReference type="ChEBI" id="CHEBI:78449"/>
        <dbReference type="ChEBI" id="CHEBI:78776"/>
        <dbReference type="ChEBI" id="CHEBI:138651"/>
        <dbReference type="EC" id="2.3.1.41"/>
    </reaction>
    <physiologicalReaction direction="left-to-right" evidence="12">
        <dbReference type="Rhea" id="RHEA:22837"/>
    </physiologicalReaction>
</comment>
<evidence type="ECO:0000256" key="3">
    <source>
        <dbReference type="ARBA" id="ARBA00011738"/>
    </source>
</evidence>
<evidence type="ECO:0000259" key="14">
    <source>
        <dbReference type="PROSITE" id="PS52004"/>
    </source>
</evidence>
<evidence type="ECO:0000256" key="2">
    <source>
        <dbReference type="ARBA" id="ARBA00008467"/>
    </source>
</evidence>
<dbReference type="GO" id="GO:0005829">
    <property type="term" value="C:cytosol"/>
    <property type="evidence" value="ECO:0007669"/>
    <property type="project" value="TreeGrafter"/>
</dbReference>
<dbReference type="EC" id="2.3.1.41" evidence="4"/>
<comment type="similarity">
    <text evidence="2 13">Belongs to the thiolase-like superfamily. Beta-ketoacyl-ACP synthases family.</text>
</comment>
<dbReference type="SUPFAM" id="SSF53901">
    <property type="entry name" value="Thiolase-like"/>
    <property type="match status" value="2"/>
</dbReference>
<dbReference type="Pfam" id="PF00109">
    <property type="entry name" value="ketoacyl-synt"/>
    <property type="match status" value="1"/>
</dbReference>
<dbReference type="InterPro" id="IPR014030">
    <property type="entry name" value="Ketoacyl_synth_N"/>
</dbReference>
<dbReference type="Gene3D" id="3.40.47.10">
    <property type="match status" value="1"/>
</dbReference>
<evidence type="ECO:0000313" key="16">
    <source>
        <dbReference type="Proteomes" id="UP001304300"/>
    </source>
</evidence>
<evidence type="ECO:0000256" key="1">
    <source>
        <dbReference type="ARBA" id="ARBA00004496"/>
    </source>
</evidence>
<dbReference type="RefSeq" id="WP_317834632.1">
    <property type="nucleotide sequence ID" value="NZ_CP136920.1"/>
</dbReference>
<dbReference type="InterPro" id="IPR020841">
    <property type="entry name" value="PKS_Beta-ketoAc_synthase_dom"/>
</dbReference>
<organism evidence="15 16">
    <name type="scientific">Rubellicoccus peritrichatus</name>
    <dbReference type="NCBI Taxonomy" id="3080537"/>
    <lineage>
        <taxon>Bacteria</taxon>
        <taxon>Pseudomonadati</taxon>
        <taxon>Verrucomicrobiota</taxon>
        <taxon>Opitutia</taxon>
        <taxon>Puniceicoccales</taxon>
        <taxon>Cerasicoccaceae</taxon>
        <taxon>Rubellicoccus</taxon>
    </lineage>
</organism>
<gene>
    <name evidence="15" type="ORF">RZN69_03540</name>
</gene>
<dbReference type="GO" id="GO:0004315">
    <property type="term" value="F:3-oxoacyl-[acyl-carrier-protein] synthase activity"/>
    <property type="evidence" value="ECO:0007669"/>
    <property type="project" value="UniProtKB-EC"/>
</dbReference>
<evidence type="ECO:0000256" key="12">
    <source>
        <dbReference type="ARBA" id="ARBA00048506"/>
    </source>
</evidence>
<dbReference type="PANTHER" id="PTHR11712:SF306">
    <property type="entry name" value="3-OXOACYL-[ACYL-CARRIER-PROTEIN] SYNTHASE 1"/>
    <property type="match status" value="1"/>
</dbReference>
<keyword evidence="7 15" id="KW-0012">Acyltransferase</keyword>
<dbReference type="Proteomes" id="UP001304300">
    <property type="component" value="Chromosome"/>
</dbReference>
<dbReference type="SMART" id="SM00825">
    <property type="entry name" value="PKS_KS"/>
    <property type="match status" value="1"/>
</dbReference>
<comment type="catalytic activity">
    <reaction evidence="11">
        <text>(3Z)-decenoyl-[ACP] + malonyl-[ACP] + H(+) = 3-oxo-(5Z)-dodecenoyl-[ACP] + holo-[ACP] + CO2</text>
        <dbReference type="Rhea" id="RHEA:54940"/>
        <dbReference type="Rhea" id="RHEA-COMP:9623"/>
        <dbReference type="Rhea" id="RHEA-COMP:9685"/>
        <dbReference type="Rhea" id="RHEA-COMP:9927"/>
        <dbReference type="Rhea" id="RHEA-COMP:14042"/>
        <dbReference type="ChEBI" id="CHEBI:15378"/>
        <dbReference type="ChEBI" id="CHEBI:16526"/>
        <dbReference type="ChEBI" id="CHEBI:64479"/>
        <dbReference type="ChEBI" id="CHEBI:78449"/>
        <dbReference type="ChEBI" id="CHEBI:78798"/>
        <dbReference type="ChEBI" id="CHEBI:138410"/>
    </reaction>
    <physiologicalReaction direction="left-to-right" evidence="11">
        <dbReference type="Rhea" id="RHEA:54941"/>
    </physiologicalReaction>
</comment>
<dbReference type="InterPro" id="IPR016039">
    <property type="entry name" value="Thiolase-like"/>
</dbReference>
<keyword evidence="6 13" id="KW-0808">Transferase</keyword>
<reference evidence="15 16" key="1">
    <citation type="submission" date="2023-10" db="EMBL/GenBank/DDBJ databases">
        <title>Rubellicoccus peritrichatus gen. nov., sp. nov., isolated from an algae of coral reef tank.</title>
        <authorList>
            <person name="Luo J."/>
        </authorList>
    </citation>
    <scope>NUCLEOTIDE SEQUENCE [LARGE SCALE GENOMIC DNA]</scope>
    <source>
        <strain evidence="15 16">CR14</strain>
    </source>
</reference>